<reference evidence="1 2" key="1">
    <citation type="journal article" date="2015" name="Stand. Genomic Sci.">
        <title>Genomic Encyclopedia of Bacterial and Archaeal Type Strains, Phase III: the genomes of soil and plant-associated and newly described type strains.</title>
        <authorList>
            <person name="Whitman W.B."/>
            <person name="Woyke T."/>
            <person name="Klenk H.P."/>
            <person name="Zhou Y."/>
            <person name="Lilburn T.G."/>
            <person name="Beck B.J."/>
            <person name="De Vos P."/>
            <person name="Vandamme P."/>
            <person name="Eisen J.A."/>
            <person name="Garrity G."/>
            <person name="Hugenholtz P."/>
            <person name="Kyrpides N.C."/>
        </authorList>
    </citation>
    <scope>NUCLEOTIDE SEQUENCE [LARGE SCALE GENOMIC DNA]</scope>
    <source>
        <strain evidence="1 2">CECT 8445</strain>
    </source>
</reference>
<accession>A0A4R1KRM0</accession>
<dbReference type="EMBL" id="SMGI01000002">
    <property type="protein sequence ID" value="TCK67227.1"/>
    <property type="molecule type" value="Genomic_DNA"/>
</dbReference>
<organism evidence="1 2">
    <name type="scientific">Winogradskyella wandonensis</name>
    <dbReference type="NCBI Taxonomy" id="1442586"/>
    <lineage>
        <taxon>Bacteria</taxon>
        <taxon>Pseudomonadati</taxon>
        <taxon>Bacteroidota</taxon>
        <taxon>Flavobacteriia</taxon>
        <taxon>Flavobacteriales</taxon>
        <taxon>Flavobacteriaceae</taxon>
        <taxon>Winogradskyella</taxon>
    </lineage>
</organism>
<dbReference type="SUPFAM" id="SSF48452">
    <property type="entry name" value="TPR-like"/>
    <property type="match status" value="1"/>
</dbReference>
<proteinExistence type="predicted"/>
<gene>
    <name evidence="1" type="ORF">DFQ05_1000</name>
</gene>
<name>A0A4R1KRM0_9FLAO</name>
<comment type="caution">
    <text evidence="1">The sequence shown here is derived from an EMBL/GenBank/DDBJ whole genome shotgun (WGS) entry which is preliminary data.</text>
</comment>
<sequence>MDNFMDGIREDFAKQAEQQNKEVYAWESKIDELYRLADKNLKLGEKYTDSIIENDKTLDKWKISNLNTILGEVYYDNDSIDLALNRFFKSQELTFDSPRNKANKAGCYVKKGNFEKAMTLLEQASDVNSDFKWYIGNLYEIQGKREKAILEYNYVYVQDTIVYANYNQRIQELRNNPEQLMTELHYKDRRKRTLILLKGAGSDANATEIGGFELEKK</sequence>
<keyword evidence="2" id="KW-1185">Reference proteome</keyword>
<dbReference type="Gene3D" id="1.25.40.10">
    <property type="entry name" value="Tetratricopeptide repeat domain"/>
    <property type="match status" value="1"/>
</dbReference>
<evidence type="ECO:0000313" key="1">
    <source>
        <dbReference type="EMBL" id="TCK67227.1"/>
    </source>
</evidence>
<dbReference type="Proteomes" id="UP000295714">
    <property type="component" value="Unassembled WGS sequence"/>
</dbReference>
<evidence type="ECO:0000313" key="2">
    <source>
        <dbReference type="Proteomes" id="UP000295714"/>
    </source>
</evidence>
<dbReference type="AlphaFoldDB" id="A0A4R1KRM0"/>
<protein>
    <submittedName>
        <fullName evidence="1">Uncharacterized protein</fullName>
    </submittedName>
</protein>
<dbReference type="InterPro" id="IPR011990">
    <property type="entry name" value="TPR-like_helical_dom_sf"/>
</dbReference>